<dbReference type="InterPro" id="IPR006095">
    <property type="entry name" value="Glu/Leu/Phe/Val/Trp_DH"/>
</dbReference>
<keyword evidence="3 5" id="KW-0520">NAD</keyword>
<dbReference type="InterPro" id="IPR006096">
    <property type="entry name" value="Glu/Leu/Phe/Val/Trp_DH_C"/>
</dbReference>
<evidence type="ECO:0000256" key="1">
    <source>
        <dbReference type="ARBA" id="ARBA00006382"/>
    </source>
</evidence>
<feature type="active site" description="Proton donor/acceptor" evidence="4">
    <location>
        <position position="82"/>
    </location>
</feature>
<dbReference type="SMART" id="SM00839">
    <property type="entry name" value="ELFV_dehydrog"/>
    <property type="match status" value="1"/>
</dbReference>
<dbReference type="PIRSF" id="PIRSF000188">
    <property type="entry name" value="Phe_leu_dh"/>
    <property type="match status" value="1"/>
</dbReference>
<keyword evidence="2 6" id="KW-0560">Oxidoreductase</keyword>
<feature type="domain" description="Glutamate/phenylalanine/leucine/valine/L-tryptophan dehydrogenase C-terminal" evidence="7">
    <location>
        <begin position="143"/>
        <end position="349"/>
    </location>
</feature>
<evidence type="ECO:0000256" key="5">
    <source>
        <dbReference type="PIRSR" id="PIRSR000188-2"/>
    </source>
</evidence>
<evidence type="ECO:0000313" key="8">
    <source>
        <dbReference type="EMBL" id="OSO87073.1"/>
    </source>
</evidence>
<evidence type="ECO:0000256" key="2">
    <source>
        <dbReference type="ARBA" id="ARBA00023002"/>
    </source>
</evidence>
<organism evidence="8 9">
    <name type="scientific">Cylindrospermopsis raciborskii CENA303</name>
    <dbReference type="NCBI Taxonomy" id="1170769"/>
    <lineage>
        <taxon>Bacteria</taxon>
        <taxon>Bacillati</taxon>
        <taxon>Cyanobacteriota</taxon>
        <taxon>Cyanophyceae</taxon>
        <taxon>Nostocales</taxon>
        <taxon>Aphanizomenonaceae</taxon>
        <taxon>Cylindrospermopsis</taxon>
    </lineage>
</organism>
<keyword evidence="5" id="KW-0547">Nucleotide-binding</keyword>
<dbReference type="InterPro" id="IPR036291">
    <property type="entry name" value="NAD(P)-bd_dom_sf"/>
</dbReference>
<gene>
    <name evidence="8" type="ORF">B7O87_15455</name>
</gene>
<feature type="binding site" evidence="5">
    <location>
        <begin position="178"/>
        <end position="183"/>
    </location>
    <ligand>
        <name>NAD(+)</name>
        <dbReference type="ChEBI" id="CHEBI:57540"/>
    </ligand>
</feature>
<dbReference type="Pfam" id="PF00208">
    <property type="entry name" value="ELFV_dehydrog"/>
    <property type="match status" value="1"/>
</dbReference>
<dbReference type="GO" id="GO:0006520">
    <property type="term" value="P:amino acid metabolic process"/>
    <property type="evidence" value="ECO:0007669"/>
    <property type="project" value="InterPro"/>
</dbReference>
<dbReference type="PROSITE" id="PS00074">
    <property type="entry name" value="GLFV_DEHYDROGENASE"/>
    <property type="match status" value="1"/>
</dbReference>
<dbReference type="RefSeq" id="WP_085729262.1">
    <property type="nucleotide sequence ID" value="NZ_NBYN01000074.1"/>
</dbReference>
<dbReference type="Gene3D" id="3.40.50.720">
    <property type="entry name" value="NAD(P)-binding Rossmann-like Domain"/>
    <property type="match status" value="1"/>
</dbReference>
<evidence type="ECO:0000313" key="9">
    <source>
        <dbReference type="Proteomes" id="UP000192997"/>
    </source>
</evidence>
<dbReference type="Pfam" id="PF02812">
    <property type="entry name" value="ELFV_dehydrog_N"/>
    <property type="match status" value="1"/>
</dbReference>
<dbReference type="InterPro" id="IPR033524">
    <property type="entry name" value="Glu/Leu/Phe/Val_DH_AS"/>
</dbReference>
<dbReference type="Gene3D" id="3.40.50.10860">
    <property type="entry name" value="Leucine Dehydrogenase, chain A, domain 1"/>
    <property type="match status" value="1"/>
</dbReference>
<dbReference type="GO" id="GO:0000166">
    <property type="term" value="F:nucleotide binding"/>
    <property type="evidence" value="ECO:0007669"/>
    <property type="project" value="UniProtKB-KW"/>
</dbReference>
<comment type="caution">
    <text evidence="8">The sequence shown here is derived from an EMBL/GenBank/DDBJ whole genome shotgun (WGS) entry which is preliminary data.</text>
</comment>
<evidence type="ECO:0000256" key="6">
    <source>
        <dbReference type="RuleBase" id="RU004417"/>
    </source>
</evidence>
<evidence type="ECO:0000256" key="3">
    <source>
        <dbReference type="ARBA" id="ARBA00023027"/>
    </source>
</evidence>
<dbReference type="PANTHER" id="PTHR42722">
    <property type="entry name" value="LEUCINE DEHYDROGENASE"/>
    <property type="match status" value="1"/>
</dbReference>
<dbReference type="CDD" id="cd01075">
    <property type="entry name" value="NAD_bind_Leu_Phe_Val_DH"/>
    <property type="match status" value="1"/>
</dbReference>
<dbReference type="AlphaFoldDB" id="A0A1X4G340"/>
<proteinExistence type="inferred from homology"/>
<protein>
    <submittedName>
        <fullName evidence="8">Leucine dehydrogenase</fullName>
    </submittedName>
</protein>
<dbReference type="SUPFAM" id="SSF51735">
    <property type="entry name" value="NAD(P)-binding Rossmann-fold domains"/>
    <property type="match status" value="1"/>
</dbReference>
<dbReference type="InterPro" id="IPR046346">
    <property type="entry name" value="Aminoacid_DH-like_N_sf"/>
</dbReference>
<dbReference type="EMBL" id="NBYN01000074">
    <property type="protein sequence ID" value="OSO87073.1"/>
    <property type="molecule type" value="Genomic_DNA"/>
</dbReference>
<dbReference type="Proteomes" id="UP000192997">
    <property type="component" value="Unassembled WGS sequence"/>
</dbReference>
<dbReference type="GO" id="GO:0016639">
    <property type="term" value="F:oxidoreductase activity, acting on the CH-NH2 group of donors, NAD or NADP as acceptor"/>
    <property type="evidence" value="ECO:0007669"/>
    <property type="project" value="InterPro"/>
</dbReference>
<sequence length="349" mass="38128">MEIFLKIAEMGHKQVTFCYDQESGLKAIVAIHNTNLGSGVALGGTRLLPYSTEEDALKDALRLSYSMTYKAACANIPMGGGKAVIIADPEQKNDKLFSAYGSFINSFRGSFITGQDVNISWEDAHKIGEKTPYMVGLISTYGGSSYPTAVGVEAGMKAAVDFYWGKKNLQGLKVAIQGVGNVGKNLCEILSHQEVEIFVSDISNHKLAEVERLYPVNIVDVEEIYELDVDIFAPCALGGIINSRTIPKLQANIIAGAANNQLENEELDSQLLADRNIVYCPDYVINAGGLINVYDGMIGLSEESSLARVRNIYNTLKQVFAISKEYNVPPLTASKQLAENRFLQHQTQN</sequence>
<dbReference type="InterPro" id="IPR016211">
    <property type="entry name" value="Glu/Phe/Leu/Val/Trp_DH_bac/arc"/>
</dbReference>
<evidence type="ECO:0000259" key="7">
    <source>
        <dbReference type="SMART" id="SM00839"/>
    </source>
</evidence>
<dbReference type="PANTHER" id="PTHR42722:SF1">
    <property type="entry name" value="VALINE DEHYDROGENASE"/>
    <property type="match status" value="1"/>
</dbReference>
<evidence type="ECO:0000256" key="4">
    <source>
        <dbReference type="PIRSR" id="PIRSR000188-1"/>
    </source>
</evidence>
<comment type="similarity">
    <text evidence="1 6">Belongs to the Glu/Leu/Phe/Val dehydrogenases family.</text>
</comment>
<name>A0A1X4G340_9CYAN</name>
<accession>A0A1X4G340</accession>
<reference evidence="9" key="1">
    <citation type="submission" date="2017-04" db="EMBL/GenBank/DDBJ databases">
        <authorList>
            <person name="Abreu V.A."/>
            <person name="Popin R.V."/>
            <person name="Rigonato J."/>
            <person name="Andreote A.P."/>
            <person name="Schaker P.C."/>
            <person name="Hoff-Risseti C."/>
            <person name="Alvarenga D.O."/>
            <person name="Varani A.M."/>
            <person name="Fiore M.F."/>
        </authorList>
    </citation>
    <scope>NUCLEOTIDE SEQUENCE [LARGE SCALE GENOMIC DNA]</scope>
    <source>
        <strain evidence="9">CENA303</strain>
    </source>
</reference>
<dbReference type="SUPFAM" id="SSF53223">
    <property type="entry name" value="Aminoacid dehydrogenase-like, N-terminal domain"/>
    <property type="match status" value="1"/>
</dbReference>
<dbReference type="InterPro" id="IPR006097">
    <property type="entry name" value="Glu/Leu/Phe/Val/Trp_DH_dimer"/>
</dbReference>
<dbReference type="PRINTS" id="PR00082">
    <property type="entry name" value="GLFDHDRGNASE"/>
</dbReference>